<dbReference type="EMBL" id="BART01031537">
    <property type="protein sequence ID" value="GAH15431.1"/>
    <property type="molecule type" value="Genomic_DNA"/>
</dbReference>
<evidence type="ECO:0000313" key="1">
    <source>
        <dbReference type="EMBL" id="GAH15431.1"/>
    </source>
</evidence>
<feature type="non-terminal residue" evidence="1">
    <location>
        <position position="41"/>
    </location>
</feature>
<sequence>MKVAEGLLMVNSNARIAGIVLAFWGVTDLWNQTECHGSEPS</sequence>
<protein>
    <submittedName>
        <fullName evidence="1">Uncharacterized protein</fullName>
    </submittedName>
</protein>
<accession>X1D3X6</accession>
<comment type="caution">
    <text evidence="1">The sequence shown here is derived from an EMBL/GenBank/DDBJ whole genome shotgun (WGS) entry which is preliminary data.</text>
</comment>
<gene>
    <name evidence="1" type="ORF">S01H4_54761</name>
</gene>
<dbReference type="AlphaFoldDB" id="X1D3X6"/>
<proteinExistence type="predicted"/>
<organism evidence="1">
    <name type="scientific">marine sediment metagenome</name>
    <dbReference type="NCBI Taxonomy" id="412755"/>
    <lineage>
        <taxon>unclassified sequences</taxon>
        <taxon>metagenomes</taxon>
        <taxon>ecological metagenomes</taxon>
    </lineage>
</organism>
<name>X1D3X6_9ZZZZ</name>
<reference evidence="1" key="1">
    <citation type="journal article" date="2014" name="Front. Microbiol.">
        <title>High frequency of phylogenetically diverse reductive dehalogenase-homologous genes in deep subseafloor sedimentary metagenomes.</title>
        <authorList>
            <person name="Kawai M."/>
            <person name="Futagami T."/>
            <person name="Toyoda A."/>
            <person name="Takaki Y."/>
            <person name="Nishi S."/>
            <person name="Hori S."/>
            <person name="Arai W."/>
            <person name="Tsubouchi T."/>
            <person name="Morono Y."/>
            <person name="Uchiyama I."/>
            <person name="Ito T."/>
            <person name="Fujiyama A."/>
            <person name="Inagaki F."/>
            <person name="Takami H."/>
        </authorList>
    </citation>
    <scope>NUCLEOTIDE SEQUENCE</scope>
    <source>
        <strain evidence="1">Expedition CK06-06</strain>
    </source>
</reference>